<dbReference type="EMBL" id="JABCYN010000021">
    <property type="protein sequence ID" value="KAF6013540.1"/>
    <property type="molecule type" value="Genomic_DNA"/>
</dbReference>
<comment type="caution">
    <text evidence="4">The sequence shown here is derived from an EMBL/GenBank/DDBJ whole genome shotgun (WGS) entry which is preliminary data.</text>
</comment>
<protein>
    <recommendedName>
        <fullName evidence="1">Mitochondrial DNA polymerase catalytic subunit</fullName>
    </recommendedName>
</protein>
<dbReference type="Gene3D" id="1.10.150.20">
    <property type="entry name" value="5' to 3' exonuclease, C-terminal subdomain"/>
    <property type="match status" value="1"/>
</dbReference>
<feature type="region of interest" description="Disordered" evidence="2">
    <location>
        <begin position="34"/>
        <end position="119"/>
    </location>
</feature>
<dbReference type="PRINTS" id="PR00867">
    <property type="entry name" value="DNAPOLG"/>
</dbReference>
<reference evidence="4 5" key="1">
    <citation type="journal article" date="2020" name="Appl. Microbiol. Biotechnol.">
        <title>Targeted gene deletion in Brettanomyces bruxellensis with an expression-free CRISPR-Cas9 system.</title>
        <authorList>
            <person name="Varela C."/>
            <person name="Bartel C."/>
            <person name="Onetto C."/>
            <person name="Borneman A."/>
        </authorList>
    </citation>
    <scope>NUCLEOTIDE SEQUENCE [LARGE SCALE GENOMIC DNA]</scope>
    <source>
        <strain evidence="4 5">AWRI1613</strain>
    </source>
</reference>
<dbReference type="PANTHER" id="PTHR10267">
    <property type="entry name" value="DNA POLYMERASE SUBUNIT GAMMA-1"/>
    <property type="match status" value="1"/>
</dbReference>
<proteinExistence type="predicted"/>
<feature type="domain" description="DNA-directed DNA polymerase family A palm" evidence="3">
    <location>
        <begin position="1028"/>
        <end position="1255"/>
    </location>
</feature>
<dbReference type="GO" id="GO:0006264">
    <property type="term" value="P:mitochondrial DNA replication"/>
    <property type="evidence" value="ECO:0007669"/>
    <property type="project" value="TreeGrafter"/>
</dbReference>
<dbReference type="Gene3D" id="3.30.70.370">
    <property type="match status" value="1"/>
</dbReference>
<feature type="region of interest" description="Disordered" evidence="2">
    <location>
        <begin position="1405"/>
        <end position="1496"/>
    </location>
</feature>
<dbReference type="Gene3D" id="3.30.420.390">
    <property type="match status" value="2"/>
</dbReference>
<dbReference type="GO" id="GO:0005760">
    <property type="term" value="C:gamma DNA polymerase complex"/>
    <property type="evidence" value="ECO:0007669"/>
    <property type="project" value="InterPro"/>
</dbReference>
<dbReference type="GO" id="GO:0008408">
    <property type="term" value="F:3'-5' exonuclease activity"/>
    <property type="evidence" value="ECO:0007669"/>
    <property type="project" value="TreeGrafter"/>
</dbReference>
<dbReference type="InterPro" id="IPR002297">
    <property type="entry name" value="DNA-dir_DNA_pol_A_mt"/>
</dbReference>
<feature type="compositionally biased region" description="Pro residues" evidence="2">
    <location>
        <begin position="1485"/>
        <end position="1496"/>
    </location>
</feature>
<gene>
    <name evidence="4" type="ORF">HII12_001677</name>
</gene>
<feature type="region of interest" description="Disordered" evidence="2">
    <location>
        <begin position="1340"/>
        <end position="1362"/>
    </location>
</feature>
<evidence type="ECO:0000313" key="4">
    <source>
        <dbReference type="EMBL" id="KAF6013540.1"/>
    </source>
</evidence>
<feature type="compositionally biased region" description="Low complexity" evidence="2">
    <location>
        <begin position="1422"/>
        <end position="1454"/>
    </location>
</feature>
<feature type="compositionally biased region" description="Basic and acidic residues" evidence="2">
    <location>
        <begin position="41"/>
        <end position="97"/>
    </location>
</feature>
<feature type="compositionally biased region" description="Gly residues" evidence="2">
    <location>
        <begin position="243"/>
        <end position="253"/>
    </location>
</feature>
<evidence type="ECO:0000313" key="5">
    <source>
        <dbReference type="Proteomes" id="UP000568158"/>
    </source>
</evidence>
<dbReference type="SMART" id="SM00482">
    <property type="entry name" value="POLAc"/>
    <property type="match status" value="1"/>
</dbReference>
<feature type="region of interest" description="Disordered" evidence="2">
    <location>
        <begin position="237"/>
        <end position="261"/>
    </location>
</feature>
<feature type="compositionally biased region" description="Gly residues" evidence="2">
    <location>
        <begin position="1405"/>
        <end position="1416"/>
    </location>
</feature>
<dbReference type="PANTHER" id="PTHR10267:SF0">
    <property type="entry name" value="DNA POLYMERASE SUBUNIT GAMMA-1"/>
    <property type="match status" value="1"/>
</dbReference>
<dbReference type="GO" id="GO:0003887">
    <property type="term" value="F:DNA-directed DNA polymerase activity"/>
    <property type="evidence" value="ECO:0007669"/>
    <property type="project" value="InterPro"/>
</dbReference>
<sequence length="1496" mass="165248">MLKKGQLGNALKLGEEFLAYRLQSRMLIAAGMRGRRMHSLSKYEKSGNREGMERKIKGSRKSKESKEGKTKGSRKIKENMESKIKGSTHKENIRDIKGSTQCKSKGNTQGNIKESTQSKENIRNIKESTQCKIKENIQKNAVGIQRLSDELYKQVFPDIYSSRKGRKDTTDPKLVELARKYLKDNELLGKKCSENEPIGFRLPKLQGRNLEEHFQRLGAASCGRYVVLAERLLRVGNDPPARPGGGSGGGPGSATGSTPGTPWVLRGGWTRYCPGRPPEHVDYPVEDELVFDVEVMYRVSHYPVLATCMSPVAWYGWCSPYLAGESDKIDGHLIPLGVDRREKIVVGHNVSYDRARVREEYSLGASRAFYLDTMSLHVAVSGMCSRQRGKWIQYRKRVEGGEESRGQLEDLREGAHTGGLRRLLANPVLEEEEENSTGTGKTMPISLADDPWLRMSSMNSLRHVARFHCGIRMDKAAREEFETTDIGRIRAQFQQLMDYCAADVEATYRVFGKVFPAFRRIVPHDVSLAALRIIGQSVLPVSRRWNDYVRTAEALYQQSFRSIGVRLAQLCEEVVALKDKAAARPWEGDPWLSQLDWTIVPPRLTKAGRPYKRQKLPGYPAWYKKLVTGGRLHITTRTRIAPLLLRLSWEGCPVFWTDTRGWCFWVPRAQIAKFKAKNYLPVDIAALLHEEPGLQSHIRPMLPGHCLFKVPHESGPAARTTSLMSKPFMRYFQQGVLSSKFQVAKDALQLAVSNSYWVSSRERIMDQFVVFDDEGVADIVGGGAADEVGLGVNATNSINDVTDKVGLSVNATNSINDVADKAGSSVNANTVNANAVNANTVKANTLNPNTVKANTLNPNTVKANTLNPNTVNPNTVNPNTLNPNTVDQATLPNSLDLANKLDHANGVDPVSIGLKAVPTAAGNKAATNANLVGSADNANSVDAANEKKVVTGNEKKVVTENKKKIITGSKTKANIAIPPLHTFTNPPGTDIDTVGLIIPQVIPMGTITRRAVEKTWLTASNAKPTRLGSELKAMVRAPPGYCFVGADVDSEELWIASLMGDSVLKIHGGTALGWMTLEGNKAMGTDLHSKTAKILGISRGDAKIFNYGRIYGAGVSFATTLLKKFNPAMGEQEAVRTAHRLYAATKGRAGGVAGDRVWHGGSESVVFNRLEQIAQQDEPRTPVLGAGITAALKRKFLNANTFMPSRVNWAIQSSGVDYLHLILTSVEYLCRVYGVPARLCLTVHDEARYLTPLRHRYRLAMVLQIANLWTRAMFCHQAGIDDVPQTCAFFSAVDIDRVIRKEVNMDCITPSNSHPIPHGESLDIYQLLARDDVRRMLANPHSPDLSSISVPPPQPRPLQQLDRHLDPGTRRLYVSMQTARDESHFAAYRRKYLRNLKLQDAGRFGVSGGKYPGGNSGEISGKKYSGGNSKGISSKGISSNHNYSNHNYSNHIHPNPSPSSYIPPPFNSGITSFLTAQDRREIIPDTPPPPRVYQRR</sequence>
<dbReference type="GO" id="GO:0003677">
    <property type="term" value="F:DNA binding"/>
    <property type="evidence" value="ECO:0007669"/>
    <property type="project" value="InterPro"/>
</dbReference>
<dbReference type="InterPro" id="IPR041336">
    <property type="entry name" value="DNApol_Exo"/>
</dbReference>
<evidence type="ECO:0000256" key="2">
    <source>
        <dbReference type="SAM" id="MobiDB-lite"/>
    </source>
</evidence>
<feature type="compositionally biased region" description="Pro residues" evidence="2">
    <location>
        <begin position="1455"/>
        <end position="1466"/>
    </location>
</feature>
<dbReference type="SUPFAM" id="SSF56672">
    <property type="entry name" value="DNA/RNA polymerases"/>
    <property type="match status" value="1"/>
</dbReference>
<feature type="compositionally biased region" description="Polar residues" evidence="2">
    <location>
        <begin position="98"/>
        <end position="115"/>
    </location>
</feature>
<dbReference type="Pfam" id="PF00476">
    <property type="entry name" value="DNA_pol_A"/>
    <property type="match status" value="1"/>
</dbReference>
<name>A0A8H6EX36_DEKBR</name>
<accession>A0A8H6EX36</accession>
<dbReference type="Pfam" id="PF18136">
    <property type="entry name" value="DNApol_Exo"/>
    <property type="match status" value="1"/>
</dbReference>
<dbReference type="InterPro" id="IPR001098">
    <property type="entry name" value="DNA-dir_DNA_pol_A_palm_dom"/>
</dbReference>
<dbReference type="InterPro" id="IPR043502">
    <property type="entry name" value="DNA/RNA_pol_sf"/>
</dbReference>
<dbReference type="SUPFAM" id="SSF53098">
    <property type="entry name" value="Ribonuclease H-like"/>
    <property type="match status" value="1"/>
</dbReference>
<evidence type="ECO:0000259" key="3">
    <source>
        <dbReference type="SMART" id="SM00482"/>
    </source>
</evidence>
<organism evidence="4 5">
    <name type="scientific">Dekkera bruxellensis</name>
    <name type="common">Brettanomyces custersii</name>
    <dbReference type="NCBI Taxonomy" id="5007"/>
    <lineage>
        <taxon>Eukaryota</taxon>
        <taxon>Fungi</taxon>
        <taxon>Dikarya</taxon>
        <taxon>Ascomycota</taxon>
        <taxon>Saccharomycotina</taxon>
        <taxon>Pichiomycetes</taxon>
        <taxon>Pichiales</taxon>
        <taxon>Pichiaceae</taxon>
        <taxon>Brettanomyces</taxon>
    </lineage>
</organism>
<dbReference type="Proteomes" id="UP000568158">
    <property type="component" value="Unassembled WGS sequence"/>
</dbReference>
<dbReference type="InterPro" id="IPR012337">
    <property type="entry name" value="RNaseH-like_sf"/>
</dbReference>
<evidence type="ECO:0000256" key="1">
    <source>
        <dbReference type="ARBA" id="ARBA00031966"/>
    </source>
</evidence>